<dbReference type="AlphaFoldDB" id="A0A368HFS4"/>
<name>A0A368HFS4_9GAMM</name>
<reference evidence="8 9" key="1">
    <citation type="submission" date="2018-02" db="EMBL/GenBank/DDBJ databases">
        <title>Insights into the biology of acidophilic members of the Acidiferrobacteraceae family derived from comparative genomic analyses.</title>
        <authorList>
            <person name="Issotta F."/>
            <person name="Thyssen C."/>
            <person name="Mena C."/>
            <person name="Moya A."/>
            <person name="Bellenberg S."/>
            <person name="Sproer C."/>
            <person name="Covarrubias P.C."/>
            <person name="Sand W."/>
            <person name="Quatrini R."/>
            <person name="Vera M."/>
        </authorList>
    </citation>
    <scope>NUCLEOTIDE SEQUENCE [LARGE SCALE GENOMIC DNA]</scope>
    <source>
        <strain evidence="9">m-1</strain>
    </source>
</reference>
<dbReference type="Pfam" id="PF02782">
    <property type="entry name" value="FGGY_C"/>
    <property type="match status" value="1"/>
</dbReference>
<evidence type="ECO:0000313" key="8">
    <source>
        <dbReference type="EMBL" id="RCN58254.1"/>
    </source>
</evidence>
<feature type="domain" description="Carbohydrate kinase FGGY C-terminal" evidence="7">
    <location>
        <begin position="258"/>
        <end position="437"/>
    </location>
</feature>
<keyword evidence="5" id="KW-0067">ATP-binding</keyword>
<feature type="domain" description="Carbohydrate kinase FGGY N-terminal" evidence="6">
    <location>
        <begin position="5"/>
        <end position="246"/>
    </location>
</feature>
<organism evidence="8 9">
    <name type="scientific">Acidiferrobacter thiooxydans</name>
    <dbReference type="NCBI Taxonomy" id="163359"/>
    <lineage>
        <taxon>Bacteria</taxon>
        <taxon>Pseudomonadati</taxon>
        <taxon>Pseudomonadota</taxon>
        <taxon>Gammaproteobacteria</taxon>
        <taxon>Acidiferrobacterales</taxon>
        <taxon>Acidiferrobacteraceae</taxon>
        <taxon>Acidiferrobacter</taxon>
    </lineage>
</organism>
<evidence type="ECO:0000259" key="6">
    <source>
        <dbReference type="Pfam" id="PF00370"/>
    </source>
</evidence>
<dbReference type="OrthoDB" id="9805576at2"/>
<protein>
    <submittedName>
        <fullName evidence="8">Glycerol kinase</fullName>
    </submittedName>
</protein>
<comment type="caution">
    <text evidence="8">The sequence shown here is derived from an EMBL/GenBank/DDBJ whole genome shotgun (WGS) entry which is preliminary data.</text>
</comment>
<keyword evidence="3" id="KW-0547">Nucleotide-binding</keyword>
<sequence length="476" mass="50539">MQEPLYLALDQGGQSTRAVLFDPSGTAVARARVTVGQSTPDGIVVEQDAEELVRSLHDVIAQLVQIVGTEARMRIAAAGLATQRSSTVCWDTRTGAALSPVLSWQDRRAITLTSTYEDRAPLIAKRTGLRLSPHYGAPKMRWCLDHLPAVKAAFKAGHLAMGPLASFLAFRLLTPRALIADPANAARTLLWGRERQDWDPELLDVFGIPWETLPSCTPTCHPFGALPAGGAFVPLTILTGDQAAALYGEGVPRTDTIYINIGTGAFLQRPLERGPTDPGRLLWSPATRGAGPDLDVLEGTVNGAGAALAWGRQTLAYADLAGDCDRLLADRDPRPLFLNAVGGLGSPYWRADAPVRFEGDGTRAAKAAAIIESVVFLVQENIEALCAMAGPCAAVVVTGGLAASDGLCQALANLSGIEVRRPAEHEATVRGLAFLAAGRPGDWRTGTGDIFLAAADEPLRERHARWRALMPSSIDG</sequence>
<dbReference type="Gene3D" id="3.30.420.40">
    <property type="match status" value="2"/>
</dbReference>
<evidence type="ECO:0000259" key="7">
    <source>
        <dbReference type="Pfam" id="PF02782"/>
    </source>
</evidence>
<comment type="similarity">
    <text evidence="1">Belongs to the FGGY kinase family.</text>
</comment>
<keyword evidence="2" id="KW-0808">Transferase</keyword>
<dbReference type="PIRSF" id="PIRSF000538">
    <property type="entry name" value="GlpK"/>
    <property type="match status" value="1"/>
</dbReference>
<dbReference type="PANTHER" id="PTHR10196">
    <property type="entry name" value="SUGAR KINASE"/>
    <property type="match status" value="1"/>
</dbReference>
<dbReference type="PANTHER" id="PTHR10196:SF69">
    <property type="entry name" value="GLYCEROL KINASE"/>
    <property type="match status" value="1"/>
</dbReference>
<evidence type="ECO:0000256" key="4">
    <source>
        <dbReference type="ARBA" id="ARBA00022777"/>
    </source>
</evidence>
<dbReference type="EMBL" id="PSYR01000001">
    <property type="protein sequence ID" value="RCN58254.1"/>
    <property type="molecule type" value="Genomic_DNA"/>
</dbReference>
<evidence type="ECO:0000256" key="2">
    <source>
        <dbReference type="ARBA" id="ARBA00022679"/>
    </source>
</evidence>
<dbReference type="InterPro" id="IPR018485">
    <property type="entry name" value="FGGY_C"/>
</dbReference>
<dbReference type="SUPFAM" id="SSF53067">
    <property type="entry name" value="Actin-like ATPase domain"/>
    <property type="match status" value="2"/>
</dbReference>
<dbReference type="Proteomes" id="UP000253250">
    <property type="component" value="Unassembled WGS sequence"/>
</dbReference>
<dbReference type="RefSeq" id="WP_114282074.1">
    <property type="nucleotide sequence ID" value="NZ_PSYR01000001.1"/>
</dbReference>
<dbReference type="GO" id="GO:0005524">
    <property type="term" value="F:ATP binding"/>
    <property type="evidence" value="ECO:0007669"/>
    <property type="project" value="UniProtKB-KW"/>
</dbReference>
<evidence type="ECO:0000313" key="9">
    <source>
        <dbReference type="Proteomes" id="UP000253250"/>
    </source>
</evidence>
<gene>
    <name evidence="8" type="ORF">C4900_00145</name>
</gene>
<evidence type="ECO:0000256" key="3">
    <source>
        <dbReference type="ARBA" id="ARBA00022741"/>
    </source>
</evidence>
<proteinExistence type="inferred from homology"/>
<evidence type="ECO:0000256" key="1">
    <source>
        <dbReference type="ARBA" id="ARBA00009156"/>
    </source>
</evidence>
<evidence type="ECO:0000256" key="5">
    <source>
        <dbReference type="ARBA" id="ARBA00022840"/>
    </source>
</evidence>
<dbReference type="Pfam" id="PF00370">
    <property type="entry name" value="FGGY_N"/>
    <property type="match status" value="1"/>
</dbReference>
<dbReference type="GO" id="GO:0006071">
    <property type="term" value="P:glycerol metabolic process"/>
    <property type="evidence" value="ECO:0007669"/>
    <property type="project" value="TreeGrafter"/>
</dbReference>
<accession>A0A368HFS4</accession>
<keyword evidence="4 8" id="KW-0418">Kinase</keyword>
<dbReference type="InterPro" id="IPR018484">
    <property type="entry name" value="FGGY_N"/>
</dbReference>
<dbReference type="GO" id="GO:0005829">
    <property type="term" value="C:cytosol"/>
    <property type="evidence" value="ECO:0007669"/>
    <property type="project" value="TreeGrafter"/>
</dbReference>
<keyword evidence="9" id="KW-1185">Reference proteome</keyword>
<dbReference type="InterPro" id="IPR000577">
    <property type="entry name" value="Carb_kinase_FGGY"/>
</dbReference>
<dbReference type="InterPro" id="IPR043129">
    <property type="entry name" value="ATPase_NBD"/>
</dbReference>
<dbReference type="GO" id="GO:0004370">
    <property type="term" value="F:glycerol kinase activity"/>
    <property type="evidence" value="ECO:0007669"/>
    <property type="project" value="TreeGrafter"/>
</dbReference>